<accession>A0A9X5GV17</accession>
<feature type="region of interest" description="Disordered" evidence="1">
    <location>
        <begin position="1"/>
        <end position="20"/>
    </location>
</feature>
<feature type="transmembrane region" description="Helical" evidence="2">
    <location>
        <begin position="148"/>
        <end position="168"/>
    </location>
</feature>
<feature type="transmembrane region" description="Helical" evidence="2">
    <location>
        <begin position="114"/>
        <end position="136"/>
    </location>
</feature>
<name>A0A9X5GV17_9FIRM</name>
<evidence type="ECO:0000313" key="4">
    <source>
        <dbReference type="Proteomes" id="UP001154420"/>
    </source>
</evidence>
<keyword evidence="2" id="KW-0812">Transmembrane</keyword>
<dbReference type="EMBL" id="QZDT01000046">
    <property type="protein sequence ID" value="NBJ94677.1"/>
    <property type="molecule type" value="Genomic_DNA"/>
</dbReference>
<keyword evidence="2" id="KW-1133">Transmembrane helix</keyword>
<gene>
    <name evidence="3" type="ORF">D5281_19380</name>
</gene>
<dbReference type="AlphaFoldDB" id="A0A9X5GV17"/>
<comment type="caution">
    <text evidence="3">The sequence shown here is derived from an EMBL/GenBank/DDBJ whole genome shotgun (WGS) entry which is preliminary data.</text>
</comment>
<proteinExistence type="predicted"/>
<keyword evidence="2" id="KW-0472">Membrane</keyword>
<evidence type="ECO:0000313" key="3">
    <source>
        <dbReference type="EMBL" id="NBJ94677.1"/>
    </source>
</evidence>
<organism evidence="3 4">
    <name type="scientific">Parablautia muri</name>
    <dbReference type="NCBI Taxonomy" id="2320879"/>
    <lineage>
        <taxon>Bacteria</taxon>
        <taxon>Bacillati</taxon>
        <taxon>Bacillota</taxon>
        <taxon>Clostridia</taxon>
        <taxon>Lachnospirales</taxon>
        <taxon>Lachnospiraceae</taxon>
        <taxon>Parablautia</taxon>
    </lineage>
</organism>
<feature type="transmembrane region" description="Helical" evidence="2">
    <location>
        <begin position="64"/>
        <end position="83"/>
    </location>
</feature>
<evidence type="ECO:0000256" key="2">
    <source>
        <dbReference type="SAM" id="Phobius"/>
    </source>
</evidence>
<dbReference type="Proteomes" id="UP001154420">
    <property type="component" value="Unassembled WGS sequence"/>
</dbReference>
<keyword evidence="4" id="KW-1185">Reference proteome</keyword>
<reference evidence="3" key="1">
    <citation type="submission" date="2018-09" db="EMBL/GenBank/DDBJ databases">
        <title>Murine metabolic-syndrome-specific gut microbial biobank.</title>
        <authorList>
            <person name="Liu C."/>
        </authorList>
    </citation>
    <scope>NUCLEOTIDE SEQUENCE</scope>
    <source>
        <strain evidence="3">D42-62</strain>
    </source>
</reference>
<evidence type="ECO:0000256" key="1">
    <source>
        <dbReference type="SAM" id="MobiDB-lite"/>
    </source>
</evidence>
<protein>
    <submittedName>
        <fullName evidence="3">Uncharacterized protein</fullName>
    </submittedName>
</protein>
<feature type="transmembrane region" description="Helical" evidence="2">
    <location>
        <begin position="33"/>
        <end position="52"/>
    </location>
</feature>
<sequence>MGINGQDAPRTTRMSTKGKPQHIKRTAFRMEGIMYLLSIACVIAITTVNVWMVGGDFFQVFDVISFLFLFLMFIPLLIAGGLFKDFNNAFRLGIGKRKAANLMELKRAKEAMSLAIKIILADGGFCVILQQIILFSNADNFEMLRPSIGVSFITFFYALGMILFLLPLQARINIKMQEFISEKE</sequence>